<dbReference type="AlphaFoldDB" id="A0A1Z4BSQ2"/>
<dbReference type="KEGG" id="capn:CBG49_15215"/>
<sequence>MTSDEFAKNFYLEKLNFLKSCFEEQPQYPSAVNAKIKEMVLSNTQQEQLKEVIDTLLTDVFYSVLLGLDGENSIGNTQQTYKIYDKDGNLISDCGELEVSAYEYFHEGKYEDSTFAPDFKEHLKI</sequence>
<dbReference type="EMBL" id="CP022022">
    <property type="protein sequence ID" value="ASF44336.1"/>
    <property type="molecule type" value="Genomic_DNA"/>
</dbReference>
<dbReference type="Proteomes" id="UP000197007">
    <property type="component" value="Chromosome"/>
</dbReference>
<keyword evidence="2" id="KW-1185">Reference proteome</keyword>
<proteinExistence type="predicted"/>
<organism evidence="1 2">
    <name type="scientific">Capnocytophaga endodontalis</name>
    <dbReference type="NCBI Taxonomy" id="2708117"/>
    <lineage>
        <taxon>Bacteria</taxon>
        <taxon>Pseudomonadati</taxon>
        <taxon>Bacteroidota</taxon>
        <taxon>Flavobacteriia</taxon>
        <taxon>Flavobacteriales</taxon>
        <taxon>Flavobacteriaceae</taxon>
        <taxon>Capnocytophaga</taxon>
    </lineage>
</organism>
<evidence type="ECO:0000313" key="1">
    <source>
        <dbReference type="EMBL" id="ASF44336.1"/>
    </source>
</evidence>
<protein>
    <submittedName>
        <fullName evidence="1">Uncharacterized protein</fullName>
    </submittedName>
</protein>
<name>A0A1Z4BSQ2_9FLAO</name>
<dbReference type="RefSeq" id="WP_088595135.1">
    <property type="nucleotide sequence ID" value="NZ_CP022022.1"/>
</dbReference>
<evidence type="ECO:0000313" key="2">
    <source>
        <dbReference type="Proteomes" id="UP000197007"/>
    </source>
</evidence>
<gene>
    <name evidence="1" type="ORF">CBG49_15215</name>
</gene>
<reference evidence="2" key="1">
    <citation type="submission" date="2017-06" db="EMBL/GenBank/DDBJ databases">
        <title>Complete genome sequence of Capnocytophaga sp. KCOM 1579 (=ChDC OS43) isolated from a human refractory periapical abscess lesion.</title>
        <authorList>
            <person name="Kook J.-K."/>
            <person name="Park S.-N."/>
            <person name="Lim Y.K."/>
            <person name="Roh H."/>
        </authorList>
    </citation>
    <scope>NUCLEOTIDE SEQUENCE [LARGE SCALE GENOMIC DNA]</scope>
    <source>
        <strain evidence="2">ChDC OS43</strain>
    </source>
</reference>
<accession>A0A1Z4BSQ2</accession>